<protein>
    <recommendedName>
        <fullName evidence="3">Methyltransferase type 12</fullName>
    </recommendedName>
</protein>
<dbReference type="Proteomes" id="UP000192505">
    <property type="component" value="Unassembled WGS sequence"/>
</dbReference>
<dbReference type="PANTHER" id="PTHR43861">
    <property type="entry name" value="TRANS-ACONITATE 2-METHYLTRANSFERASE-RELATED"/>
    <property type="match status" value="1"/>
</dbReference>
<dbReference type="AlphaFoldDB" id="A0A1W9KSH1"/>
<dbReference type="Gene3D" id="3.40.50.150">
    <property type="entry name" value="Vaccinia Virus protein VP39"/>
    <property type="match status" value="1"/>
</dbReference>
<evidence type="ECO:0008006" key="3">
    <source>
        <dbReference type="Google" id="ProtNLM"/>
    </source>
</evidence>
<sequence length="361" mass="39722">MAAVGGFDMSYTVVRCSHCGFHYAQQLADNATFSAYYQSVSKYDAPESVAPVDQARIDATVRFLDGRVAKTERIADLGCGYGALLGGLQAAGWQHLQGLDPAPNAAQCALKMFGVRGIQRGQMSEAHTVLNLQDVDVVCIMCVLEHLPQLRQDMAQLLSKLRPGCKVLLEVPAVEYFLNPESEPFGEFSLEHIQFFDTNALTNLMRSLGSKQLAMELLALPMVFSGAILGLFEWSGRFPETIQLERADRDLLAPYIAESQRQLQRALQRVPSVPLIVYGAGSHTARLLAHLERRQGCQIVGIVDNNINLMGKQMGRWTIQSPASVDETPDIPVLVSSFRSQNAIASRLKQSATNPLILMYP</sequence>
<proteinExistence type="predicted"/>
<dbReference type="CDD" id="cd02440">
    <property type="entry name" value="AdoMet_MTases"/>
    <property type="match status" value="1"/>
</dbReference>
<gene>
    <name evidence="1" type="ORF">BWK72_15545</name>
</gene>
<name>A0A1W9KSH1_9BURK</name>
<dbReference type="EMBL" id="MTEI01000012">
    <property type="protein sequence ID" value="OQW86920.1"/>
    <property type="molecule type" value="Genomic_DNA"/>
</dbReference>
<accession>A0A1W9KSH1</accession>
<evidence type="ECO:0000313" key="2">
    <source>
        <dbReference type="Proteomes" id="UP000192505"/>
    </source>
</evidence>
<comment type="caution">
    <text evidence="1">The sequence shown here is derived from an EMBL/GenBank/DDBJ whole genome shotgun (WGS) entry which is preliminary data.</text>
</comment>
<organism evidence="1 2">
    <name type="scientific">Rhodoferax ferrireducens</name>
    <dbReference type="NCBI Taxonomy" id="192843"/>
    <lineage>
        <taxon>Bacteria</taxon>
        <taxon>Pseudomonadati</taxon>
        <taxon>Pseudomonadota</taxon>
        <taxon>Betaproteobacteria</taxon>
        <taxon>Burkholderiales</taxon>
        <taxon>Comamonadaceae</taxon>
        <taxon>Rhodoferax</taxon>
    </lineage>
</organism>
<dbReference type="Pfam" id="PF13489">
    <property type="entry name" value="Methyltransf_23"/>
    <property type="match status" value="1"/>
</dbReference>
<reference evidence="1 2" key="1">
    <citation type="submission" date="2017-01" db="EMBL/GenBank/DDBJ databases">
        <title>Novel large sulfur bacteria in the metagenomes of groundwater-fed chemosynthetic microbial mats in the Lake Huron basin.</title>
        <authorList>
            <person name="Sharrar A.M."/>
            <person name="Flood B.E."/>
            <person name="Bailey J.V."/>
            <person name="Jones D.S."/>
            <person name="Biddanda B."/>
            <person name="Ruberg S.A."/>
            <person name="Marcus D.N."/>
            <person name="Dick G.J."/>
        </authorList>
    </citation>
    <scope>NUCLEOTIDE SEQUENCE [LARGE SCALE GENOMIC DNA]</scope>
    <source>
        <strain evidence="1">A7</strain>
    </source>
</reference>
<dbReference type="InterPro" id="IPR029063">
    <property type="entry name" value="SAM-dependent_MTases_sf"/>
</dbReference>
<evidence type="ECO:0000313" key="1">
    <source>
        <dbReference type="EMBL" id="OQW86920.1"/>
    </source>
</evidence>
<dbReference type="SUPFAM" id="SSF53335">
    <property type="entry name" value="S-adenosyl-L-methionine-dependent methyltransferases"/>
    <property type="match status" value="1"/>
</dbReference>